<sequence>MDQARLHHPPGVRSLSKTLLRASTLSAAVLLTACATNPGHQPADTAVQIPPGWSAAPVGTDADSLAGWWTRLGDQTLTQLVSEALTGNTTVRSAQAAVRQARATLDVTRASAGPSLGASGSAQRSKSGDNPAGNRFQAAFDASWEPDLFGGNARGVDASLADARAAETTLADARVSLAAEVAVTYIELRGLQQRLAIARRNLALQQETLQITRWRVQAGLASSLDLEQSVAANEQTQAQIPALQASVAQSIHALSVLTGQPPAQLHTRLDTTAAIPQAPDALALALPADTLRQRPDVRTAALRVEAALARRDQAEAARYPSLRLSGSIGLSALTLSGLGSGATVANALLGSLSAPLFDGGAARARVEAQDATLEQARIAYQAAVLGALRDVEDALVSLRGNRERLARLRAAAEAAANAELLARQRYGSGLIDFRSVLDTQRTLLSAQDSVASVQASLSADHVRLYKALGGGWQPEPPVDDR</sequence>
<dbReference type="SUPFAM" id="SSF56954">
    <property type="entry name" value="Outer membrane efflux proteins (OEP)"/>
    <property type="match status" value="1"/>
</dbReference>
<keyword evidence="2" id="KW-0564">Palmitate</keyword>
<feature type="compositionally biased region" description="Low complexity" evidence="3">
    <location>
        <begin position="110"/>
        <end position="122"/>
    </location>
</feature>
<dbReference type="Proteomes" id="UP001596495">
    <property type="component" value="Unassembled WGS sequence"/>
</dbReference>
<name>A0ABW2RCY3_9BURK</name>
<dbReference type="InterPro" id="IPR010131">
    <property type="entry name" value="MdtP/NodT-like"/>
</dbReference>
<evidence type="ECO:0000256" key="2">
    <source>
        <dbReference type="RuleBase" id="RU362097"/>
    </source>
</evidence>
<comment type="caution">
    <text evidence="4">The sequence shown here is derived from an EMBL/GenBank/DDBJ whole genome shotgun (WGS) entry which is preliminary data.</text>
</comment>
<feature type="region of interest" description="Disordered" evidence="3">
    <location>
        <begin position="109"/>
        <end position="135"/>
    </location>
</feature>
<evidence type="ECO:0000313" key="4">
    <source>
        <dbReference type="EMBL" id="MFC7435972.1"/>
    </source>
</evidence>
<keyword evidence="2" id="KW-0472">Membrane</keyword>
<comment type="subcellular location">
    <subcellularLocation>
        <location evidence="2">Cell membrane</location>
        <topology evidence="2">Lipid-anchor</topology>
    </subcellularLocation>
</comment>
<evidence type="ECO:0000256" key="1">
    <source>
        <dbReference type="ARBA" id="ARBA00007613"/>
    </source>
</evidence>
<dbReference type="Gene3D" id="1.20.1600.10">
    <property type="entry name" value="Outer membrane efflux proteins (OEP)"/>
    <property type="match status" value="1"/>
</dbReference>
<accession>A0ABW2RCY3</accession>
<gene>
    <name evidence="4" type="ORF">ACFQNJ_15765</name>
</gene>
<dbReference type="Pfam" id="PF02321">
    <property type="entry name" value="OEP"/>
    <property type="match status" value="2"/>
</dbReference>
<proteinExistence type="inferred from homology"/>
<dbReference type="InterPro" id="IPR003423">
    <property type="entry name" value="OMP_efflux"/>
</dbReference>
<keyword evidence="5" id="KW-1185">Reference proteome</keyword>
<dbReference type="PANTHER" id="PTHR30203">
    <property type="entry name" value="OUTER MEMBRANE CATION EFFLUX PROTEIN"/>
    <property type="match status" value="1"/>
</dbReference>
<dbReference type="RefSeq" id="WP_382259285.1">
    <property type="nucleotide sequence ID" value="NZ_JBHTBX010000012.1"/>
</dbReference>
<organism evidence="4 5">
    <name type="scientific">Hydrogenophaga bisanensis</name>
    <dbReference type="NCBI Taxonomy" id="439611"/>
    <lineage>
        <taxon>Bacteria</taxon>
        <taxon>Pseudomonadati</taxon>
        <taxon>Pseudomonadota</taxon>
        <taxon>Betaproteobacteria</taxon>
        <taxon>Burkholderiales</taxon>
        <taxon>Comamonadaceae</taxon>
        <taxon>Hydrogenophaga</taxon>
    </lineage>
</organism>
<evidence type="ECO:0000313" key="5">
    <source>
        <dbReference type="Proteomes" id="UP001596495"/>
    </source>
</evidence>
<keyword evidence="2" id="KW-0812">Transmembrane</keyword>
<comment type="similarity">
    <text evidence="1 2">Belongs to the outer membrane factor (OMF) (TC 1.B.17) family.</text>
</comment>
<dbReference type="Gene3D" id="2.20.200.10">
    <property type="entry name" value="Outer membrane efflux proteins (OEP)"/>
    <property type="match status" value="1"/>
</dbReference>
<keyword evidence="2" id="KW-1134">Transmembrane beta strand</keyword>
<dbReference type="EMBL" id="JBHTBX010000012">
    <property type="protein sequence ID" value="MFC7435972.1"/>
    <property type="molecule type" value="Genomic_DNA"/>
</dbReference>
<dbReference type="PANTHER" id="PTHR30203:SF32">
    <property type="entry name" value="CATION EFFLUX SYSTEM PROTEIN CUSC"/>
    <property type="match status" value="1"/>
</dbReference>
<reference evidence="5" key="1">
    <citation type="journal article" date="2019" name="Int. J. Syst. Evol. Microbiol.">
        <title>The Global Catalogue of Microorganisms (GCM) 10K type strain sequencing project: providing services to taxonomists for standard genome sequencing and annotation.</title>
        <authorList>
            <consortium name="The Broad Institute Genomics Platform"/>
            <consortium name="The Broad Institute Genome Sequencing Center for Infectious Disease"/>
            <person name="Wu L."/>
            <person name="Ma J."/>
        </authorList>
    </citation>
    <scope>NUCLEOTIDE SEQUENCE [LARGE SCALE GENOMIC DNA]</scope>
    <source>
        <strain evidence="5">CCUG 54518</strain>
    </source>
</reference>
<evidence type="ECO:0000256" key="3">
    <source>
        <dbReference type="SAM" id="MobiDB-lite"/>
    </source>
</evidence>
<dbReference type="NCBIfam" id="TIGR01845">
    <property type="entry name" value="outer_NodT"/>
    <property type="match status" value="1"/>
</dbReference>
<keyword evidence="2" id="KW-0449">Lipoprotein</keyword>
<protein>
    <submittedName>
        <fullName evidence="4">Efflux transporter outer membrane subunit</fullName>
    </submittedName>
</protein>
<dbReference type="PROSITE" id="PS51257">
    <property type="entry name" value="PROKAR_LIPOPROTEIN"/>
    <property type="match status" value="1"/>
</dbReference>